<dbReference type="InterPro" id="IPR050238">
    <property type="entry name" value="DNA_Rep/Repair_Clamp_Loader"/>
</dbReference>
<evidence type="ECO:0000256" key="6">
    <source>
        <dbReference type="ARBA" id="ARBA00022932"/>
    </source>
</evidence>
<feature type="domain" description="DNA polymerase III delta subunit C-terminal" evidence="8">
    <location>
        <begin position="217"/>
        <end position="329"/>
    </location>
</feature>
<dbReference type="PANTHER" id="PTHR11669:SF8">
    <property type="entry name" value="DNA POLYMERASE III SUBUNIT DELTA"/>
    <property type="match status" value="1"/>
</dbReference>
<proteinExistence type="predicted"/>
<protein>
    <recommendedName>
        <fullName evidence="2">DNA polymerase III subunit delta'</fullName>
        <ecNumber evidence="1">2.7.7.7</ecNumber>
    </recommendedName>
</protein>
<dbReference type="GO" id="GO:0006261">
    <property type="term" value="P:DNA-templated DNA replication"/>
    <property type="evidence" value="ECO:0007669"/>
    <property type="project" value="TreeGrafter"/>
</dbReference>
<keyword evidence="5" id="KW-0235">DNA replication</keyword>
<evidence type="ECO:0000259" key="8">
    <source>
        <dbReference type="Pfam" id="PF09115"/>
    </source>
</evidence>
<evidence type="ECO:0000256" key="3">
    <source>
        <dbReference type="ARBA" id="ARBA00022679"/>
    </source>
</evidence>
<name>A0A8J6NHX8_9CHLR</name>
<dbReference type="InterPro" id="IPR015199">
    <property type="entry name" value="DNA_pol_III_delta_C"/>
</dbReference>
<dbReference type="SUPFAM" id="SSF52540">
    <property type="entry name" value="P-loop containing nucleoside triphosphate hydrolases"/>
    <property type="match status" value="1"/>
</dbReference>
<keyword evidence="6" id="KW-0239">DNA-directed DNA polymerase</keyword>
<evidence type="ECO:0000256" key="2">
    <source>
        <dbReference type="ARBA" id="ARBA00014363"/>
    </source>
</evidence>
<dbReference type="Pfam" id="PF09115">
    <property type="entry name" value="DNApol3-delta_C"/>
    <property type="match status" value="1"/>
</dbReference>
<dbReference type="InterPro" id="IPR027417">
    <property type="entry name" value="P-loop_NTPase"/>
</dbReference>
<evidence type="ECO:0000313" key="10">
    <source>
        <dbReference type="Proteomes" id="UP000614469"/>
    </source>
</evidence>
<gene>
    <name evidence="9" type="ORF">H8E29_02510</name>
</gene>
<evidence type="ECO:0000313" key="9">
    <source>
        <dbReference type="EMBL" id="MBC8334113.1"/>
    </source>
</evidence>
<organism evidence="9 10">
    <name type="scientific">Candidatus Desulfolinea nitratireducens</name>
    <dbReference type="NCBI Taxonomy" id="2841698"/>
    <lineage>
        <taxon>Bacteria</taxon>
        <taxon>Bacillati</taxon>
        <taxon>Chloroflexota</taxon>
        <taxon>Anaerolineae</taxon>
        <taxon>Anaerolineales</taxon>
        <taxon>Anaerolineales incertae sedis</taxon>
        <taxon>Candidatus Desulfolinea</taxon>
    </lineage>
</organism>
<keyword evidence="4" id="KW-0548">Nucleotidyltransferase</keyword>
<dbReference type="GO" id="GO:0009360">
    <property type="term" value="C:DNA polymerase III complex"/>
    <property type="evidence" value="ECO:0007669"/>
    <property type="project" value="InterPro"/>
</dbReference>
<dbReference type="Pfam" id="PF13177">
    <property type="entry name" value="DNA_pol3_delta2"/>
    <property type="match status" value="1"/>
</dbReference>
<dbReference type="EC" id="2.7.7.7" evidence="1"/>
<dbReference type="GO" id="GO:0003887">
    <property type="term" value="F:DNA-directed DNA polymerase activity"/>
    <property type="evidence" value="ECO:0007669"/>
    <property type="project" value="UniProtKB-KW"/>
</dbReference>
<dbReference type="Gene3D" id="3.40.50.300">
    <property type="entry name" value="P-loop containing nucleotide triphosphate hydrolases"/>
    <property type="match status" value="1"/>
</dbReference>
<dbReference type="AlphaFoldDB" id="A0A8J6NHX8"/>
<reference evidence="9 10" key="1">
    <citation type="submission" date="2020-08" db="EMBL/GenBank/DDBJ databases">
        <title>Bridging the membrane lipid divide: bacteria of the FCB group superphylum have the potential to synthesize archaeal ether lipids.</title>
        <authorList>
            <person name="Villanueva L."/>
            <person name="Von Meijenfeldt F.A.B."/>
            <person name="Westbye A.B."/>
            <person name="Yadav S."/>
            <person name="Hopmans E.C."/>
            <person name="Dutilh B.E."/>
            <person name="Sinninghe Damste J.S."/>
        </authorList>
    </citation>
    <scope>NUCLEOTIDE SEQUENCE [LARGE SCALE GENOMIC DNA]</scope>
    <source>
        <strain evidence="9">NIOZ-UU36</strain>
    </source>
</reference>
<dbReference type="PANTHER" id="PTHR11669">
    <property type="entry name" value="REPLICATION FACTOR C / DNA POLYMERASE III GAMMA-TAU SUBUNIT"/>
    <property type="match status" value="1"/>
</dbReference>
<comment type="catalytic activity">
    <reaction evidence="7">
        <text>DNA(n) + a 2'-deoxyribonucleoside 5'-triphosphate = DNA(n+1) + diphosphate</text>
        <dbReference type="Rhea" id="RHEA:22508"/>
        <dbReference type="Rhea" id="RHEA-COMP:17339"/>
        <dbReference type="Rhea" id="RHEA-COMP:17340"/>
        <dbReference type="ChEBI" id="CHEBI:33019"/>
        <dbReference type="ChEBI" id="CHEBI:61560"/>
        <dbReference type="ChEBI" id="CHEBI:173112"/>
        <dbReference type="EC" id="2.7.7.7"/>
    </reaction>
</comment>
<dbReference type="GO" id="GO:0003677">
    <property type="term" value="F:DNA binding"/>
    <property type="evidence" value="ECO:0007669"/>
    <property type="project" value="InterPro"/>
</dbReference>
<evidence type="ECO:0000256" key="4">
    <source>
        <dbReference type="ARBA" id="ARBA00022695"/>
    </source>
</evidence>
<evidence type="ECO:0000256" key="7">
    <source>
        <dbReference type="ARBA" id="ARBA00049244"/>
    </source>
</evidence>
<accession>A0A8J6NHX8</accession>
<comment type="caution">
    <text evidence="9">The sequence shown here is derived from an EMBL/GenBank/DDBJ whole genome shotgun (WGS) entry which is preliminary data.</text>
</comment>
<dbReference type="Gene3D" id="1.20.272.10">
    <property type="match status" value="1"/>
</dbReference>
<dbReference type="Proteomes" id="UP000614469">
    <property type="component" value="Unassembled WGS sequence"/>
</dbReference>
<evidence type="ECO:0000256" key="1">
    <source>
        <dbReference type="ARBA" id="ARBA00012417"/>
    </source>
</evidence>
<dbReference type="EMBL" id="JACNJN010000048">
    <property type="protein sequence ID" value="MBC8334113.1"/>
    <property type="molecule type" value="Genomic_DNA"/>
</dbReference>
<evidence type="ECO:0000256" key="5">
    <source>
        <dbReference type="ARBA" id="ARBA00022705"/>
    </source>
</evidence>
<sequence length="333" mass="37585">MANNWNLLGHEWAVDMLRQHVANQTQRHAYLFTGPPGLGRRSLALAFARSLNCPQPPLPGEFCGEQSECRDCRQIAAMQHPDLHIIQADQEGGTLKVEQIRELLKGVLLSPYQAKYRIVLLHRFQEANPSAANALLKTLEEAPSKVILLLTADNAEQLLPTIVSRCEVIRLRSLPTLQVEEFLREKGADDVKAQLIASLSAGRPGYALRLLEDESALEFRNEKLDDLENLLAASRVERFSYAEKLAKEKDSIRETLILWLSLWRDVMLRVAGEEDTIANLDRRAVIENLAKKLNLSEAKKLLNAVENGIGQLKRNVNARLLIENLLLDWPRSQ</sequence>
<keyword evidence="3" id="KW-0808">Transferase</keyword>